<keyword evidence="3" id="KW-1185">Reference proteome</keyword>
<dbReference type="Pfam" id="PF07244">
    <property type="entry name" value="POTRA"/>
    <property type="match status" value="1"/>
</dbReference>
<dbReference type="EMBL" id="JAKWBL010000002">
    <property type="protein sequence ID" value="MCH5598490.1"/>
    <property type="molecule type" value="Genomic_DNA"/>
</dbReference>
<reference evidence="2 3" key="1">
    <citation type="submission" date="2022-02" db="EMBL/GenBank/DDBJ databases">
        <authorList>
            <person name="Min J."/>
        </authorList>
    </citation>
    <scope>NUCLEOTIDE SEQUENCE [LARGE SCALE GENOMIC DNA]</scope>
    <source>
        <strain evidence="2 3">GR10-1</strain>
    </source>
</reference>
<dbReference type="InterPro" id="IPR010827">
    <property type="entry name" value="BamA/TamA_POTRA"/>
</dbReference>
<name>A0ABS9SJG7_9BACT</name>
<gene>
    <name evidence="2" type="ORF">MKP09_11510</name>
</gene>
<dbReference type="Proteomes" id="UP001202248">
    <property type="component" value="Unassembled WGS sequence"/>
</dbReference>
<dbReference type="Gene3D" id="3.10.20.310">
    <property type="entry name" value="membrane protein fhac"/>
    <property type="match status" value="1"/>
</dbReference>
<feature type="domain" description="POTRA" evidence="1">
    <location>
        <begin position="160"/>
        <end position="213"/>
    </location>
</feature>
<sequence length="236" mass="26960">MLLIKAQNNYYLNIVAVDKDSVFANNIAPQKEFVNRDDCLIYIDQLVPLLHAKGYITASIDSTRIDSTSATVHIFFGEIYKWAAIHVNEASRSWLDKIGWTENSFAQKQYDPNQVLTLQQRMLNYMENNGYPFANIYLDSIQINGNEVSGRINVKPGPLYHIDSIKITGNAKISNEYLQQFLDIKNGATYNKEKLQQISTELKKLNYVEEQFPPQVIWGSSGGTIELFLQQKKAAR</sequence>
<proteinExistence type="predicted"/>
<organism evidence="2 3">
    <name type="scientific">Niabella ginsengisoli</name>
    <dbReference type="NCBI Taxonomy" id="522298"/>
    <lineage>
        <taxon>Bacteria</taxon>
        <taxon>Pseudomonadati</taxon>
        <taxon>Bacteroidota</taxon>
        <taxon>Chitinophagia</taxon>
        <taxon>Chitinophagales</taxon>
        <taxon>Chitinophagaceae</taxon>
        <taxon>Niabella</taxon>
    </lineage>
</organism>
<dbReference type="RefSeq" id="WP_240830153.1">
    <property type="nucleotide sequence ID" value="NZ_JAKWBL010000002.1"/>
</dbReference>
<comment type="caution">
    <text evidence="2">The sequence shown here is derived from an EMBL/GenBank/DDBJ whole genome shotgun (WGS) entry which is preliminary data.</text>
</comment>
<accession>A0ABS9SJG7</accession>
<protein>
    <recommendedName>
        <fullName evidence="1">POTRA domain-containing protein</fullName>
    </recommendedName>
</protein>
<evidence type="ECO:0000259" key="1">
    <source>
        <dbReference type="Pfam" id="PF07244"/>
    </source>
</evidence>
<evidence type="ECO:0000313" key="2">
    <source>
        <dbReference type="EMBL" id="MCH5598490.1"/>
    </source>
</evidence>
<evidence type="ECO:0000313" key="3">
    <source>
        <dbReference type="Proteomes" id="UP001202248"/>
    </source>
</evidence>